<keyword evidence="8" id="KW-0109">Calcium transport</keyword>
<dbReference type="FunFam" id="1.20.5.1010:FF:000002">
    <property type="entry name" value="Transient receptor potential cation channel subfamily M member 7"/>
    <property type="match status" value="1"/>
</dbReference>
<comment type="catalytic activity">
    <reaction evidence="27">
        <text>L-threonyl-[protein] + ATP = O-phospho-L-threonyl-[protein] + ADP + H(+)</text>
        <dbReference type="Rhea" id="RHEA:46608"/>
        <dbReference type="Rhea" id="RHEA-COMP:11060"/>
        <dbReference type="Rhea" id="RHEA-COMP:11605"/>
        <dbReference type="ChEBI" id="CHEBI:15378"/>
        <dbReference type="ChEBI" id="CHEBI:30013"/>
        <dbReference type="ChEBI" id="CHEBI:30616"/>
        <dbReference type="ChEBI" id="CHEBI:61977"/>
        <dbReference type="ChEBI" id="CHEBI:456216"/>
        <dbReference type="EC" id="2.7.11.1"/>
    </reaction>
</comment>
<evidence type="ECO:0000256" key="33">
    <source>
        <dbReference type="SAM" id="Phobius"/>
    </source>
</evidence>
<dbReference type="Pfam" id="PF16519">
    <property type="entry name" value="TRPM_tetra"/>
    <property type="match status" value="1"/>
</dbReference>
<comment type="subcellular location">
    <subcellularLocation>
        <location evidence="2">Cell membrane</location>
        <topology evidence="2">Multi-pass membrane protein</topology>
    </subcellularLocation>
    <subcellularLocation>
        <location evidence="1">Nucleus</location>
    </subcellularLocation>
</comment>
<comment type="catalytic activity">
    <reaction evidence="24">
        <text>Mg(2+)(in) = Mg(2+)(out)</text>
        <dbReference type="Rhea" id="RHEA:29827"/>
        <dbReference type="ChEBI" id="CHEBI:18420"/>
    </reaction>
</comment>
<comment type="catalytic activity">
    <reaction evidence="28">
        <text>L-seryl-[protein] + ATP = O-phospho-L-seryl-[protein] + ADP + H(+)</text>
        <dbReference type="Rhea" id="RHEA:17989"/>
        <dbReference type="Rhea" id="RHEA-COMP:9863"/>
        <dbReference type="Rhea" id="RHEA-COMP:11604"/>
        <dbReference type="ChEBI" id="CHEBI:15378"/>
        <dbReference type="ChEBI" id="CHEBI:29999"/>
        <dbReference type="ChEBI" id="CHEBI:30616"/>
        <dbReference type="ChEBI" id="CHEBI:83421"/>
        <dbReference type="ChEBI" id="CHEBI:456216"/>
        <dbReference type="EC" id="2.7.11.1"/>
    </reaction>
</comment>
<dbReference type="FunFam" id="3.20.200.10:FF:000001">
    <property type="entry name" value="Transient receptor potential cation channel, subfamily M, member 7"/>
    <property type="match status" value="1"/>
</dbReference>
<keyword evidence="6" id="KW-0723">Serine/threonine-protein kinase</keyword>
<keyword evidence="5" id="KW-1003">Cell membrane</keyword>
<keyword evidence="15 31" id="KW-0862">Zinc</keyword>
<feature type="compositionally biased region" description="Basic and acidic residues" evidence="32">
    <location>
        <begin position="577"/>
        <end position="590"/>
    </location>
</feature>
<feature type="compositionally biased region" description="Low complexity" evidence="32">
    <location>
        <begin position="558"/>
        <end position="570"/>
    </location>
</feature>
<feature type="compositionally biased region" description="Polar residues" evidence="32">
    <location>
        <begin position="1889"/>
        <end position="1898"/>
    </location>
</feature>
<dbReference type="InterPro" id="IPR057366">
    <property type="entry name" value="TRPM-like"/>
</dbReference>
<dbReference type="PANTHER" id="PTHR13800">
    <property type="entry name" value="TRANSIENT RECEPTOR POTENTIAL CATION CHANNEL, SUBFAMILY M, MEMBER 6"/>
    <property type="match status" value="1"/>
</dbReference>
<evidence type="ECO:0000256" key="7">
    <source>
        <dbReference type="ARBA" id="ARBA00022553"/>
    </source>
</evidence>
<evidence type="ECO:0000256" key="24">
    <source>
        <dbReference type="ARBA" id="ARBA00034269"/>
    </source>
</evidence>
<evidence type="ECO:0000313" key="36">
    <source>
        <dbReference type="Proteomes" id="UP000818537"/>
    </source>
</evidence>
<feature type="transmembrane region" description="Helical" evidence="33">
    <location>
        <begin position="940"/>
        <end position="962"/>
    </location>
</feature>
<dbReference type="InterPro" id="IPR037162">
    <property type="entry name" value="TRPM_tetra_sf"/>
</dbReference>
<dbReference type="CDD" id="cd16971">
    <property type="entry name" value="Alpha_kinase_ChaK1_TRMP7"/>
    <property type="match status" value="1"/>
</dbReference>
<keyword evidence="35" id="KW-0675">Receptor</keyword>
<dbReference type="FunFam" id="3.30.200.20:FF:000129">
    <property type="entry name" value="Transient receptor potential cation channel, subfamily M, member 7"/>
    <property type="match status" value="1"/>
</dbReference>
<keyword evidence="20 33" id="KW-0472">Membrane</keyword>
<evidence type="ECO:0000313" key="35">
    <source>
        <dbReference type="EMBL" id="KAF1489632.1"/>
    </source>
</evidence>
<feature type="binding site" evidence="30">
    <location>
        <position position="1819"/>
    </location>
    <ligand>
        <name>ADP</name>
        <dbReference type="ChEBI" id="CHEBI:456216"/>
    </ligand>
</feature>
<keyword evidence="12 31" id="KW-0479">Metal-binding</keyword>
<comment type="cofactor">
    <cofactor evidence="31">
        <name>Zn(2+)</name>
        <dbReference type="ChEBI" id="CHEBI:29105"/>
    </cofactor>
    <text evidence="31">Binds 1 zinc ion per subunit.</text>
</comment>
<evidence type="ECO:0000256" key="21">
    <source>
        <dbReference type="ARBA" id="ARBA00023242"/>
    </source>
</evidence>
<dbReference type="InterPro" id="IPR032415">
    <property type="entry name" value="TRPM_tetra"/>
</dbReference>
<dbReference type="GO" id="GO:0005886">
    <property type="term" value="C:plasma membrane"/>
    <property type="evidence" value="ECO:0007669"/>
    <property type="project" value="UniProtKB-SubCell"/>
</dbReference>
<dbReference type="GO" id="GO:0051262">
    <property type="term" value="P:protein tetramerization"/>
    <property type="evidence" value="ECO:0007669"/>
    <property type="project" value="InterPro"/>
</dbReference>
<feature type="transmembrane region" description="Helical" evidence="33">
    <location>
        <begin position="775"/>
        <end position="793"/>
    </location>
</feature>
<evidence type="ECO:0000256" key="20">
    <source>
        <dbReference type="ARBA" id="ARBA00023136"/>
    </source>
</evidence>
<evidence type="ECO:0000256" key="29">
    <source>
        <dbReference type="PIRSR" id="PIRSR629601-1"/>
    </source>
</evidence>
<dbReference type="GO" id="GO:0055080">
    <property type="term" value="P:monoatomic cation homeostasis"/>
    <property type="evidence" value="ECO:0007669"/>
    <property type="project" value="TreeGrafter"/>
</dbReference>
<dbReference type="GO" id="GO:0046872">
    <property type="term" value="F:metal ion binding"/>
    <property type="evidence" value="ECO:0007669"/>
    <property type="project" value="UniProtKB-KW"/>
</dbReference>
<keyword evidence="14" id="KW-0418">Kinase</keyword>
<dbReference type="Proteomes" id="UP000818537">
    <property type="component" value="Unassembled WGS sequence"/>
</dbReference>
<dbReference type="EC" id="2.7.11.1" evidence="3"/>
<feature type="transmembrane region" description="Helical" evidence="33">
    <location>
        <begin position="873"/>
        <end position="895"/>
    </location>
</feature>
<dbReference type="Gene3D" id="1.20.5.1010">
    <property type="entry name" value="TRPM, tetramerisation domain"/>
    <property type="match status" value="1"/>
</dbReference>
<dbReference type="GO" id="GO:0005524">
    <property type="term" value="F:ATP binding"/>
    <property type="evidence" value="ECO:0007669"/>
    <property type="project" value="UniProtKB-KW"/>
</dbReference>
<keyword evidence="21" id="KW-0539">Nucleus</keyword>
<evidence type="ECO:0000256" key="14">
    <source>
        <dbReference type="ARBA" id="ARBA00022777"/>
    </source>
</evidence>
<keyword evidence="4" id="KW-0813">Transport</keyword>
<feature type="transmembrane region" description="Helical" evidence="33">
    <location>
        <begin position="1099"/>
        <end position="1122"/>
    </location>
</feature>
<keyword evidence="22" id="KW-0407">Ion channel</keyword>
<evidence type="ECO:0000256" key="3">
    <source>
        <dbReference type="ARBA" id="ARBA00012513"/>
    </source>
</evidence>
<dbReference type="EMBL" id="VULB01007440">
    <property type="protein sequence ID" value="KAF1489632.1"/>
    <property type="molecule type" value="Genomic_DNA"/>
</dbReference>
<dbReference type="Pfam" id="PF25508">
    <property type="entry name" value="TRPM2"/>
    <property type="match status" value="2"/>
</dbReference>
<evidence type="ECO:0000256" key="2">
    <source>
        <dbReference type="ARBA" id="ARBA00004651"/>
    </source>
</evidence>
<feature type="binding site" evidence="30">
    <location>
        <position position="1811"/>
    </location>
    <ligand>
        <name>ADP</name>
        <dbReference type="ChEBI" id="CHEBI:456216"/>
    </ligand>
</feature>
<evidence type="ECO:0000256" key="19">
    <source>
        <dbReference type="ARBA" id="ARBA00023065"/>
    </source>
</evidence>
<keyword evidence="19" id="KW-0406">Ion transport</keyword>
<evidence type="ECO:0000256" key="31">
    <source>
        <dbReference type="PIRSR" id="PIRSR629601-3"/>
    </source>
</evidence>
<evidence type="ECO:0000256" key="25">
    <source>
        <dbReference type="ARBA" id="ARBA00034634"/>
    </source>
</evidence>
<feature type="transmembrane region" description="Helical" evidence="33">
    <location>
        <begin position="1016"/>
        <end position="1035"/>
    </location>
</feature>
<comment type="similarity">
    <text evidence="23">In the C-terminal section; belongs to the protein kinase superfamily. Alpha-type protein kinase family. ALPK subfamily.</text>
</comment>
<evidence type="ECO:0000256" key="26">
    <source>
        <dbReference type="ARBA" id="ARBA00036634"/>
    </source>
</evidence>
<feature type="transmembrane region" description="Helical" evidence="33">
    <location>
        <begin position="974"/>
        <end position="995"/>
    </location>
</feature>
<feature type="binding site" evidence="31">
    <location>
        <position position="1858"/>
    </location>
    <ligand>
        <name>Zn(2+)</name>
        <dbReference type="ChEBI" id="CHEBI:29105"/>
    </ligand>
</feature>
<dbReference type="Pfam" id="PF00520">
    <property type="entry name" value="Ion_trans"/>
    <property type="match status" value="1"/>
</dbReference>
<evidence type="ECO:0000256" key="9">
    <source>
        <dbReference type="ARBA" id="ARBA00022673"/>
    </source>
</evidence>
<evidence type="ECO:0000256" key="16">
    <source>
        <dbReference type="ARBA" id="ARBA00022837"/>
    </source>
</evidence>
<comment type="caution">
    <text evidence="35">The sequence shown here is derived from an EMBL/GenBank/DDBJ whole genome shotgun (WGS) entry which is preliminary data.</text>
</comment>
<feature type="binding site" evidence="30">
    <location>
        <position position="1762"/>
    </location>
    <ligand>
        <name>ADP</name>
        <dbReference type="ChEBI" id="CHEBI:456216"/>
    </ligand>
</feature>
<protein>
    <recommendedName>
        <fullName evidence="3">non-specific serine/threonine protein kinase</fullName>
        <ecNumber evidence="3">2.7.11.1</ecNumber>
    </recommendedName>
</protein>
<feature type="binding site" evidence="31">
    <location>
        <position position="1852"/>
    </location>
    <ligand>
        <name>Zn(2+)</name>
        <dbReference type="ChEBI" id="CHEBI:29105"/>
    </ligand>
</feature>
<feature type="binding site" evidence="30">
    <location>
        <position position="1666"/>
    </location>
    <ligand>
        <name>ADP</name>
        <dbReference type="ChEBI" id="CHEBI:456216"/>
    </ligand>
</feature>
<reference evidence="35" key="1">
    <citation type="journal article" date="2019" name="Gigascience">
        <title>High-coverage genomes to elucidate the evolution of penguins.</title>
        <authorList>
            <person name="Pan H."/>
            <person name="Cole T.L."/>
            <person name="Bi X."/>
            <person name="Fang M."/>
            <person name="Zhou C."/>
            <person name="Yang Z."/>
            <person name="Ksepka D.T."/>
            <person name="Hart T."/>
            <person name="Bouzat J.L."/>
            <person name="Argilla L.S."/>
            <person name="Bertelsen M.F."/>
            <person name="Boersma P.D."/>
            <person name="Bost C.A."/>
            <person name="Cherel Y."/>
            <person name="Dann P."/>
            <person name="Fiddaman S.R."/>
            <person name="Howard P."/>
            <person name="Labuschagne K."/>
            <person name="Mattern T."/>
            <person name="Miller G."/>
            <person name="Parker P."/>
            <person name="Phillips R.A."/>
            <person name="Quillfeldt P."/>
            <person name="Ryan P.G."/>
            <person name="Taylor H."/>
            <person name="Thompson D.R."/>
            <person name="Young M.J."/>
            <person name="Ellegaard M.R."/>
            <person name="Gilbert M.T.P."/>
            <person name="Sinding M.S."/>
            <person name="Pacheco G."/>
            <person name="Shepherd L.D."/>
            <person name="Tennyson A.J.D."/>
            <person name="Grosser S."/>
            <person name="Kay E."/>
            <person name="Nupen L.J."/>
            <person name="Ellenberg U."/>
            <person name="Houston D.M."/>
            <person name="Reeve A.H."/>
            <person name="Johnson K."/>
            <person name="Masello J.F."/>
            <person name="Stracke T."/>
            <person name="McKinlay B."/>
            <person name="Borboroglu P.G."/>
            <person name="Zhang D.X."/>
            <person name="Zhang G."/>
        </authorList>
    </citation>
    <scope>NUCLEOTIDE SEQUENCE</scope>
    <source>
        <strain evidence="35">10/9/18-1</strain>
    </source>
</reference>
<evidence type="ECO:0000256" key="5">
    <source>
        <dbReference type="ARBA" id="ARBA00022475"/>
    </source>
</evidence>
<keyword evidence="18 33" id="KW-1133">Transmembrane helix</keyword>
<evidence type="ECO:0000256" key="6">
    <source>
        <dbReference type="ARBA" id="ARBA00022527"/>
    </source>
</evidence>
<feature type="binding site" evidence="31">
    <location>
        <position position="1854"/>
    </location>
    <ligand>
        <name>Zn(2+)</name>
        <dbReference type="ChEBI" id="CHEBI:29105"/>
    </ligand>
</feature>
<accession>A0A8S9ESL3</accession>
<dbReference type="GO" id="GO:0005634">
    <property type="term" value="C:nucleus"/>
    <property type="evidence" value="ECO:0007669"/>
    <property type="project" value="UniProtKB-SubCell"/>
</dbReference>
<dbReference type="Gene3D" id="3.30.200.20">
    <property type="entry name" value="Phosphorylase Kinase, domain 1"/>
    <property type="match status" value="1"/>
</dbReference>
<proteinExistence type="inferred from homology"/>
<evidence type="ECO:0000256" key="13">
    <source>
        <dbReference type="ARBA" id="ARBA00022741"/>
    </source>
</evidence>
<sequence length="1907" mass="216957">QSQKSWIENTFTKRECVYIIPSSKDPHRCLPGCQICQQLVRCCCGRLVRQHACFTASLAMKYSDVKLSENYKQEIEEWSVEKHTEQTSTDAYGVINFQGGSHSYRAKACMTFSFFITLNMLIEMYVRLSYDTKPEAILQLMLKEWQMELPKLVISVHGGMQKFELHPRIKQLLGKGLIKAAVTTGAWIITGGVNTGVAKHVGDALREHASRSSRKICTIGIAPWGVIENRNDLVGRDVVAPYQTLLNPLSKLNVLNNLHSHFILVDDGTVGKYGAEVKLRRELEKTINLQRIHARIGQGVPVVALVFEGGPNVILTVLDFLQESPPVPVVVCEGTGRAADILAYVHKQTEEGGNVPEGAEPEIISTIKKTFNFGQSEAVHLFQTLLECMKKKELITVFHIGSDEHQDIDVAILTALLKGTNASAFDQLVLTLAWDRVDIAKNHVFVYGQQWLVGSLEQAMLDALVMDRVTFVKLLIENGVSMHKFLTIPRLEELYNTKQGPTNPTLFHLVRDVKQGNLPPGYKINLIDVGLVIEYLMGGTYRCTYTRKRFRAIYNSLSGNNRRSGRNPSNTTPQMCKSHDSFGNRADKKEKMRHNHFIKTAQPYKPKIDTGAEEGKKKRTKDEIVDIDDPETRRFAYPLNELLLWAVLMKRQKMALFFWQHGEESMAKALVACKVYRSMAYEAKQSDLVDDTSEELKQYSNEFGQLAVELLEQSFRQDETMAMKLLTYELKNWSNSTCLKLAVSSRLRPFVAHTCTQMLLSDMWMGRLNMRKNSWYKVILSILLPPAILLLEYKTKAEMSHIPQSQDAHQMAMDDSENNFQNAADEIPMEVFKEVRILDSAAEKHDMETPAKPKRLPITQKFYAFYHAPIVKFWFNTLAYLGFLMLYTFVVLVKMEELPSVQEWIVIAYIFTSAIEKIREIFMSEAGKINQKIKVWFSDYFNISDTVAIVTFFIGFALRFGAKGNFGENTYRENYVFVAGRITYCLNIIFWYVRLLDFLAVNQQAGPYVMMIGKMVANMFYIVVIMALVLLSFGVPRKAILYPDEAPSWTLARDIVFHPYWMIFGEVYAYEIDVCANNSDEKVAHLCGPGTWLTPFLQAVYLFVQYIIMVNLLIAFFNNVYLQVKAISNIVWKYQRYHFIMAYHEKPVLPPPLIILSHMASLFCCICKRRKTDKTSDGPKLFLTEEDQKKLHDFEELCVEMYFNEKDDKFHSGSEERIRVTFERVEQMCIQIKEVGDRVNYIKRSLQSLDSQIGHLQDLSALTVDTLKTLTAQKASEASKVHNEITRELSISKHLAQNLIEDGSLRSSVWKKHSIGNVFGSFPQGGLESNNALLCNISIRDEKEVQHKTIGQELAPVPRREEINFQEAGSSGSALFSNAVSPPELRQRIQAAEISKSISRSKKLGNSSNSMPHVTSQTAKFFVSTPSRPSCKSQLDSSAKREETVFSKATEGDNNVEFGAFVGHRDSMELQRFKEAASKIKERSADIEEQQEDFKKAILEGIETTRLQGLQTDCGLRQSSSCGGFTDPLTVHSEQLYSKSRRASSEDTQQVDSKAALLTDWLQGRPSNSISLFFFFLFNLSGIASPFKPIMDINYYYSAVERNNLMRLSQSIPFTPVPPRGEPVTVYRLEESSPSILNNSMSSWSQLGLCAKIEFLSKEEMGGGLRRALKVVCTWSEYDILKSGHLYIIKSFLPEVVNTWSSIYKEDTVLHLCLREIQQQRAAQKLTFAFNQMKPKSIPYSPRFLEVFLLYCHSAGQWFAVEECMTGEFRKYNNNNGDEIIPTNMLEEVMLAFSHWTYEYTRGELLVLDLQGVGENLTDPSVIKAGEKRSYDMVFGPANLGEDAIKNFRAKHHCNSCCRKLKLPDLKRNDYTPDKILFPQDDSPELTIQPGSCTKESDSANSIRLML</sequence>
<dbReference type="PANTHER" id="PTHR13800:SF8">
    <property type="entry name" value="TRANSIENT RECEPTOR POTENTIAL CATION CHANNEL SUBFAMILY M MEMBER 7"/>
    <property type="match status" value="1"/>
</dbReference>
<evidence type="ECO:0000256" key="10">
    <source>
        <dbReference type="ARBA" id="ARBA00022679"/>
    </source>
</evidence>
<evidence type="ECO:0000256" key="27">
    <source>
        <dbReference type="ARBA" id="ARBA00047899"/>
    </source>
</evidence>
<evidence type="ECO:0000256" key="22">
    <source>
        <dbReference type="ARBA" id="ARBA00023303"/>
    </source>
</evidence>
<evidence type="ECO:0000256" key="23">
    <source>
        <dbReference type="ARBA" id="ARBA00025760"/>
    </source>
</evidence>
<evidence type="ECO:0000256" key="1">
    <source>
        <dbReference type="ARBA" id="ARBA00004123"/>
    </source>
</evidence>
<feature type="binding site" evidence="30">
    <location>
        <begin position="1836"/>
        <end position="1842"/>
    </location>
    <ligand>
        <name>ADP</name>
        <dbReference type="ChEBI" id="CHEBI:456216"/>
    </ligand>
</feature>
<dbReference type="SUPFAM" id="SSF56112">
    <property type="entry name" value="Protein kinase-like (PK-like)"/>
    <property type="match status" value="1"/>
</dbReference>
<keyword evidence="10" id="KW-0808">Transferase</keyword>
<keyword evidence="9" id="KW-0107">Calcium channel</keyword>
<comment type="catalytic activity">
    <reaction evidence="25">
        <text>Zn(2+)(in) = Zn(2+)(out)</text>
        <dbReference type="Rhea" id="RHEA:29351"/>
        <dbReference type="ChEBI" id="CHEBI:29105"/>
    </reaction>
</comment>
<feature type="region of interest" description="Disordered" evidence="32">
    <location>
        <begin position="558"/>
        <end position="591"/>
    </location>
</feature>
<dbReference type="Pfam" id="PF18139">
    <property type="entry name" value="LSDAT_euk"/>
    <property type="match status" value="1"/>
</dbReference>
<evidence type="ECO:0000256" key="30">
    <source>
        <dbReference type="PIRSR" id="PIRSR629601-2"/>
    </source>
</evidence>
<evidence type="ECO:0000256" key="11">
    <source>
        <dbReference type="ARBA" id="ARBA00022692"/>
    </source>
</evidence>
<keyword evidence="7" id="KW-0597">Phosphoprotein</keyword>
<evidence type="ECO:0000256" key="28">
    <source>
        <dbReference type="ARBA" id="ARBA00048679"/>
    </source>
</evidence>
<name>A0A8S9ESL3_EUDMI</name>
<dbReference type="InterPro" id="IPR041491">
    <property type="entry name" value="TRPM_SLOG"/>
</dbReference>
<feature type="binding site" evidence="30">
    <location>
        <position position="1690"/>
    </location>
    <ligand>
        <name>ADP</name>
        <dbReference type="ChEBI" id="CHEBI:456216"/>
    </ligand>
</feature>
<feature type="active site" description="Proton acceptor" evidence="29">
    <location>
        <position position="1809"/>
    </location>
</feature>
<feature type="region of interest" description="Disordered" evidence="32">
    <location>
        <begin position="1879"/>
        <end position="1898"/>
    </location>
</feature>
<evidence type="ECO:0000256" key="12">
    <source>
        <dbReference type="ARBA" id="ARBA00022723"/>
    </source>
</evidence>
<dbReference type="GO" id="GO:0004674">
    <property type="term" value="F:protein serine/threonine kinase activity"/>
    <property type="evidence" value="ECO:0007669"/>
    <property type="project" value="UniProtKB-KW"/>
</dbReference>
<evidence type="ECO:0000259" key="34">
    <source>
        <dbReference type="PROSITE" id="PS51158"/>
    </source>
</evidence>
<dbReference type="Pfam" id="PF02816">
    <property type="entry name" value="Alpha_kinase"/>
    <property type="match status" value="1"/>
</dbReference>
<dbReference type="InterPro" id="IPR050927">
    <property type="entry name" value="TRPM"/>
</dbReference>
<keyword evidence="11 33" id="KW-0812">Transmembrane</keyword>
<evidence type="ECO:0000256" key="32">
    <source>
        <dbReference type="SAM" id="MobiDB-lite"/>
    </source>
</evidence>
<evidence type="ECO:0000256" key="4">
    <source>
        <dbReference type="ARBA" id="ARBA00022448"/>
    </source>
</evidence>
<dbReference type="GO" id="GO:0005262">
    <property type="term" value="F:calcium channel activity"/>
    <property type="evidence" value="ECO:0007669"/>
    <property type="project" value="UniProtKB-KW"/>
</dbReference>
<dbReference type="InterPro" id="IPR011009">
    <property type="entry name" value="Kinase-like_dom_sf"/>
</dbReference>
<dbReference type="PROSITE" id="PS51158">
    <property type="entry name" value="ALPHA_KINASE"/>
    <property type="match status" value="1"/>
</dbReference>
<feature type="non-terminal residue" evidence="35">
    <location>
        <position position="1"/>
    </location>
</feature>
<evidence type="ECO:0000256" key="15">
    <source>
        <dbReference type="ARBA" id="ARBA00022833"/>
    </source>
</evidence>
<dbReference type="SMART" id="SM00811">
    <property type="entry name" value="Alpha_kinase"/>
    <property type="match status" value="1"/>
</dbReference>
<feature type="domain" description="Alpha-type protein kinase" evidence="34">
    <location>
        <begin position="1636"/>
        <end position="1866"/>
    </location>
</feature>
<dbReference type="InterPro" id="IPR004166">
    <property type="entry name" value="a-kinase_dom"/>
</dbReference>
<dbReference type="Gene3D" id="3.20.200.10">
    <property type="entry name" value="MHCK/EF2 kinase"/>
    <property type="match status" value="1"/>
</dbReference>
<evidence type="ECO:0000256" key="17">
    <source>
        <dbReference type="ARBA" id="ARBA00022840"/>
    </source>
</evidence>
<keyword evidence="13 30" id="KW-0547">Nucleotide-binding</keyword>
<keyword evidence="16" id="KW-0106">Calcium</keyword>
<dbReference type="InterPro" id="IPR005821">
    <property type="entry name" value="Ion_trans_dom"/>
</dbReference>
<evidence type="ECO:0000256" key="18">
    <source>
        <dbReference type="ARBA" id="ARBA00022989"/>
    </source>
</evidence>
<comment type="catalytic activity">
    <reaction evidence="26">
        <text>Ca(2+)(in) = Ca(2+)(out)</text>
        <dbReference type="Rhea" id="RHEA:29671"/>
        <dbReference type="ChEBI" id="CHEBI:29108"/>
    </reaction>
</comment>
<feature type="non-terminal residue" evidence="35">
    <location>
        <position position="1907"/>
    </location>
</feature>
<organism evidence="35 36">
    <name type="scientific">Eudyptula minor novaehollandiae</name>
    <name type="common">Australian little penguin</name>
    <dbReference type="NCBI Taxonomy" id="2052820"/>
    <lineage>
        <taxon>Eukaryota</taxon>
        <taxon>Metazoa</taxon>
        <taxon>Chordata</taxon>
        <taxon>Craniata</taxon>
        <taxon>Vertebrata</taxon>
        <taxon>Euteleostomi</taxon>
        <taxon>Archelosauria</taxon>
        <taxon>Archosauria</taxon>
        <taxon>Dinosauria</taxon>
        <taxon>Saurischia</taxon>
        <taxon>Theropoda</taxon>
        <taxon>Coelurosauria</taxon>
        <taxon>Aves</taxon>
        <taxon>Neognathae</taxon>
        <taxon>Neoaves</taxon>
        <taxon>Aequornithes</taxon>
        <taxon>Sphenisciformes</taxon>
        <taxon>Spheniscidae</taxon>
        <taxon>Eudyptula</taxon>
    </lineage>
</organism>
<keyword evidence="17 30" id="KW-0067">ATP-binding</keyword>
<dbReference type="InterPro" id="IPR029601">
    <property type="entry name" value="TRPM7_a-kinase_dom"/>
</dbReference>
<evidence type="ECO:0000256" key="8">
    <source>
        <dbReference type="ARBA" id="ARBA00022568"/>
    </source>
</evidence>
<feature type="binding site" evidence="31">
    <location>
        <position position="1795"/>
    </location>
    <ligand>
        <name>Zn(2+)</name>
        <dbReference type="ChEBI" id="CHEBI:29105"/>
    </ligand>
</feature>
<gene>
    <name evidence="35" type="primary">TRPM7</name>
    <name evidence="35" type="ORF">FQV18_0008531</name>
</gene>